<dbReference type="PANTHER" id="PTHR34472:SF1">
    <property type="entry name" value="SULFUR CARRIER PROTEIN THIS"/>
    <property type="match status" value="1"/>
</dbReference>
<dbReference type="SUPFAM" id="SSF54285">
    <property type="entry name" value="MoaD/ThiS"/>
    <property type="match status" value="1"/>
</dbReference>
<sequence>MQITLNGQPHELAATRSVEQLLQDVGLGGKPVVVELNLEAIFPRDFSTTQVNDGDRVEIVTLAAGG</sequence>
<dbReference type="CDD" id="cd00565">
    <property type="entry name" value="Ubl_ThiS"/>
    <property type="match status" value="1"/>
</dbReference>
<keyword evidence="2" id="KW-1185">Reference proteome</keyword>
<protein>
    <submittedName>
        <fullName evidence="1">Sulfur carrier protein ThiS</fullName>
    </submittedName>
</protein>
<dbReference type="InterPro" id="IPR003749">
    <property type="entry name" value="ThiS/MoaD-like"/>
</dbReference>
<dbReference type="KEGG" id="lamb:KBB96_12575"/>
<proteinExistence type="predicted"/>
<dbReference type="Pfam" id="PF02597">
    <property type="entry name" value="ThiS"/>
    <property type="match status" value="1"/>
</dbReference>
<dbReference type="NCBIfam" id="TIGR01683">
    <property type="entry name" value="thiS"/>
    <property type="match status" value="1"/>
</dbReference>
<reference evidence="1" key="1">
    <citation type="submission" date="2021-04" db="EMBL/GenBank/DDBJ databases">
        <title>Luteolibacter sp. 32A isolated from the skin of an Anderson's salamander (Ambystoma andersonii).</title>
        <authorList>
            <person name="Spergser J."/>
            <person name="Busse H.-J."/>
        </authorList>
    </citation>
    <scope>NUCLEOTIDE SEQUENCE</scope>
    <source>
        <strain evidence="1">32A</strain>
    </source>
</reference>
<evidence type="ECO:0000313" key="1">
    <source>
        <dbReference type="EMBL" id="QUE49706.1"/>
    </source>
</evidence>
<organism evidence="1 2">
    <name type="scientific">Luteolibacter ambystomatis</name>
    <dbReference type="NCBI Taxonomy" id="2824561"/>
    <lineage>
        <taxon>Bacteria</taxon>
        <taxon>Pseudomonadati</taxon>
        <taxon>Verrucomicrobiota</taxon>
        <taxon>Verrucomicrobiia</taxon>
        <taxon>Verrucomicrobiales</taxon>
        <taxon>Verrucomicrobiaceae</taxon>
        <taxon>Luteolibacter</taxon>
    </lineage>
</organism>
<dbReference type="Proteomes" id="UP000676169">
    <property type="component" value="Chromosome"/>
</dbReference>
<dbReference type="InterPro" id="IPR010035">
    <property type="entry name" value="Thi_S"/>
</dbReference>
<gene>
    <name evidence="1" type="primary">thiS</name>
    <name evidence="1" type="ORF">KBB96_12575</name>
</gene>
<dbReference type="AlphaFoldDB" id="A0A975G6K6"/>
<dbReference type="Gene3D" id="3.10.20.30">
    <property type="match status" value="1"/>
</dbReference>
<evidence type="ECO:0000313" key="2">
    <source>
        <dbReference type="Proteomes" id="UP000676169"/>
    </source>
</evidence>
<dbReference type="InterPro" id="IPR012675">
    <property type="entry name" value="Beta-grasp_dom_sf"/>
</dbReference>
<dbReference type="RefSeq" id="WP_211629795.1">
    <property type="nucleotide sequence ID" value="NZ_CP073100.1"/>
</dbReference>
<name>A0A975G6K6_9BACT</name>
<dbReference type="InterPro" id="IPR016155">
    <property type="entry name" value="Mopterin_synth/thiamin_S_b"/>
</dbReference>
<dbReference type="PANTHER" id="PTHR34472">
    <property type="entry name" value="SULFUR CARRIER PROTEIN THIS"/>
    <property type="match status" value="1"/>
</dbReference>
<dbReference type="EMBL" id="CP073100">
    <property type="protein sequence ID" value="QUE49706.1"/>
    <property type="molecule type" value="Genomic_DNA"/>
</dbReference>
<accession>A0A975G6K6</accession>